<gene>
    <name evidence="1" type="ORF">KUCAC02_020084</name>
</gene>
<dbReference type="Proteomes" id="UP001057452">
    <property type="component" value="Chromosome 24"/>
</dbReference>
<name>A0ACB9VQD1_CHAAC</name>
<keyword evidence="2" id="KW-1185">Reference proteome</keyword>
<comment type="caution">
    <text evidence="1">The sequence shown here is derived from an EMBL/GenBank/DDBJ whole genome shotgun (WGS) entry which is preliminary data.</text>
</comment>
<evidence type="ECO:0000313" key="1">
    <source>
        <dbReference type="EMBL" id="KAI4802232.1"/>
    </source>
</evidence>
<sequence>CPSTSFYRGQDCIRLFARQCGAKNPEYLRSTQLRKHVATLSQILNLKNNELDQLANFLGHDIRVHRDFYRLPEATIEIAKISKILLAMEKGSLAAYQGKSLDEIEIEDELEPDLEEFQGENIDGDDEDDGDMEHDGDEEKDGDNEEPDPAHGVRGERKKMKPIQEEAMSSEGILRCQWVTFGL</sequence>
<protein>
    <submittedName>
        <fullName evidence="1">Uncharacterized protein</fullName>
    </submittedName>
</protein>
<proteinExistence type="predicted"/>
<organism evidence="1 2">
    <name type="scientific">Chaenocephalus aceratus</name>
    <name type="common">Blackfin icefish</name>
    <name type="synonym">Chaenichthys aceratus</name>
    <dbReference type="NCBI Taxonomy" id="36190"/>
    <lineage>
        <taxon>Eukaryota</taxon>
        <taxon>Metazoa</taxon>
        <taxon>Chordata</taxon>
        <taxon>Craniata</taxon>
        <taxon>Vertebrata</taxon>
        <taxon>Euteleostomi</taxon>
        <taxon>Actinopterygii</taxon>
        <taxon>Neopterygii</taxon>
        <taxon>Teleostei</taxon>
        <taxon>Neoteleostei</taxon>
        <taxon>Acanthomorphata</taxon>
        <taxon>Eupercaria</taxon>
        <taxon>Perciformes</taxon>
        <taxon>Notothenioidei</taxon>
        <taxon>Channichthyidae</taxon>
        <taxon>Chaenocephalus</taxon>
    </lineage>
</organism>
<evidence type="ECO:0000313" key="2">
    <source>
        <dbReference type="Proteomes" id="UP001057452"/>
    </source>
</evidence>
<accession>A0ACB9VQD1</accession>
<dbReference type="EMBL" id="CM043808">
    <property type="protein sequence ID" value="KAI4802232.1"/>
    <property type="molecule type" value="Genomic_DNA"/>
</dbReference>
<reference evidence="1" key="1">
    <citation type="submission" date="2022-05" db="EMBL/GenBank/DDBJ databases">
        <title>Chromosome-level genome of Chaenocephalus aceratus.</title>
        <authorList>
            <person name="Park H."/>
        </authorList>
    </citation>
    <scope>NUCLEOTIDE SEQUENCE</scope>
    <source>
        <strain evidence="1">KU_202001</strain>
    </source>
</reference>
<feature type="non-terminal residue" evidence="1">
    <location>
        <position position="1"/>
    </location>
</feature>